<protein>
    <submittedName>
        <fullName evidence="5">Uncharacterized protein</fullName>
    </submittedName>
</protein>
<keyword evidence="2" id="KW-0547">Nucleotide-binding</keyword>
<gene>
    <name evidence="5" type="ORF">CITCOLO1_LOCUS16107</name>
</gene>
<sequence length="96" mass="10758">MASAGEITAAEFLQVVASPVDQKPTTEVIHFFRVPLIHESATSELLKSVQAKISNQIIALQTEQYFNIGVQSEISNDKLSVLRWLLQETYEPENLN</sequence>
<keyword evidence="3" id="KW-0658">Purine biosynthesis</keyword>
<keyword evidence="6" id="KW-1185">Reference proteome</keyword>
<reference evidence="5 6" key="1">
    <citation type="submission" date="2024-03" db="EMBL/GenBank/DDBJ databases">
        <authorList>
            <person name="Gkanogiannis A."/>
            <person name="Becerra Lopez-Lavalle L."/>
        </authorList>
    </citation>
    <scope>NUCLEOTIDE SEQUENCE [LARGE SCALE GENOMIC DNA]</scope>
</reference>
<evidence type="ECO:0000256" key="3">
    <source>
        <dbReference type="ARBA" id="ARBA00022755"/>
    </source>
</evidence>
<evidence type="ECO:0000313" key="5">
    <source>
        <dbReference type="EMBL" id="CAK9323893.1"/>
    </source>
</evidence>
<evidence type="ECO:0000313" key="6">
    <source>
        <dbReference type="Proteomes" id="UP001642487"/>
    </source>
</evidence>
<dbReference type="SUPFAM" id="SSF82697">
    <property type="entry name" value="PurS-like"/>
    <property type="match status" value="1"/>
</dbReference>
<evidence type="ECO:0000256" key="2">
    <source>
        <dbReference type="ARBA" id="ARBA00022741"/>
    </source>
</evidence>
<dbReference type="Proteomes" id="UP001642487">
    <property type="component" value="Chromosome 6"/>
</dbReference>
<dbReference type="InterPro" id="IPR036604">
    <property type="entry name" value="PurS-like_sf"/>
</dbReference>
<accession>A0ABP0YTN2</accession>
<keyword evidence="4" id="KW-0067">ATP-binding</keyword>
<organism evidence="5 6">
    <name type="scientific">Citrullus colocynthis</name>
    <name type="common">colocynth</name>
    <dbReference type="NCBI Taxonomy" id="252529"/>
    <lineage>
        <taxon>Eukaryota</taxon>
        <taxon>Viridiplantae</taxon>
        <taxon>Streptophyta</taxon>
        <taxon>Embryophyta</taxon>
        <taxon>Tracheophyta</taxon>
        <taxon>Spermatophyta</taxon>
        <taxon>Magnoliopsida</taxon>
        <taxon>eudicotyledons</taxon>
        <taxon>Gunneridae</taxon>
        <taxon>Pentapetalae</taxon>
        <taxon>rosids</taxon>
        <taxon>fabids</taxon>
        <taxon>Cucurbitales</taxon>
        <taxon>Cucurbitaceae</taxon>
        <taxon>Benincaseae</taxon>
        <taxon>Citrullus</taxon>
    </lineage>
</organism>
<dbReference type="EMBL" id="OZ021740">
    <property type="protein sequence ID" value="CAK9323893.1"/>
    <property type="molecule type" value="Genomic_DNA"/>
</dbReference>
<evidence type="ECO:0000256" key="4">
    <source>
        <dbReference type="ARBA" id="ARBA00022840"/>
    </source>
</evidence>
<name>A0ABP0YTN2_9ROSI</name>
<keyword evidence="1" id="KW-0436">Ligase</keyword>
<evidence type="ECO:0000256" key="1">
    <source>
        <dbReference type="ARBA" id="ARBA00022598"/>
    </source>
</evidence>
<proteinExistence type="predicted"/>